<dbReference type="GeneID" id="83705460"/>
<sequence length="85" mass="9709">MEKEQQRLYDVIKQAYDYPENRANTHLARLLLSASNQLIKNSNPLTIAEQLNQALDDYLLANDLLLPKSLCGFKQSLDAYLLEKG</sequence>
<name>A0A380JSC4_9STRE</name>
<dbReference type="SUPFAM" id="SSF109797">
    <property type="entry name" value="Bacteriocin immunity protein-like"/>
    <property type="match status" value="1"/>
</dbReference>
<dbReference type="EMBL" id="UHFF01000002">
    <property type="protein sequence ID" value="SUN47969.1"/>
    <property type="molecule type" value="Genomic_DNA"/>
</dbReference>
<dbReference type="Pfam" id="PF08951">
    <property type="entry name" value="EntA_Immun"/>
    <property type="match status" value="1"/>
</dbReference>
<evidence type="ECO:0000256" key="1">
    <source>
        <dbReference type="ARBA" id="ARBA00023025"/>
    </source>
</evidence>
<dbReference type="Proteomes" id="UP000254461">
    <property type="component" value="Unassembled WGS sequence"/>
</dbReference>
<dbReference type="AlphaFoldDB" id="A0A380JSC4"/>
<keyword evidence="1" id="KW-0079">Bacteriocin immunity</keyword>
<evidence type="ECO:0000313" key="3">
    <source>
        <dbReference type="Proteomes" id="UP000254461"/>
    </source>
</evidence>
<dbReference type="GO" id="GO:0030153">
    <property type="term" value="P:bacteriocin immunity"/>
    <property type="evidence" value="ECO:0007669"/>
    <property type="project" value="UniProtKB-KW"/>
</dbReference>
<protein>
    <submittedName>
        <fullName evidence="2">Enterocin A Immunity family protein</fullName>
    </submittedName>
</protein>
<dbReference type="InterPro" id="IPR015046">
    <property type="entry name" value="LciA_Immunity-like"/>
</dbReference>
<reference evidence="2 3" key="1">
    <citation type="submission" date="2018-06" db="EMBL/GenBank/DDBJ databases">
        <authorList>
            <consortium name="Pathogen Informatics"/>
            <person name="Doyle S."/>
        </authorList>
    </citation>
    <scope>NUCLEOTIDE SEQUENCE [LARGE SCALE GENOMIC DNA]</scope>
    <source>
        <strain evidence="2 3">NCTC12092</strain>
    </source>
</reference>
<organism evidence="2 3">
    <name type="scientific">Streptococcus equi subsp. equi</name>
    <dbReference type="NCBI Taxonomy" id="148942"/>
    <lineage>
        <taxon>Bacteria</taxon>
        <taxon>Bacillati</taxon>
        <taxon>Bacillota</taxon>
        <taxon>Bacilli</taxon>
        <taxon>Lactobacillales</taxon>
        <taxon>Streptococcaceae</taxon>
        <taxon>Streptococcus</taxon>
    </lineage>
</organism>
<dbReference type="RefSeq" id="WP_111678437.1">
    <property type="nucleotide sequence ID" value="NZ_UHFF01000002.1"/>
</dbReference>
<dbReference type="Gene3D" id="1.20.1440.50">
    <property type="entry name" value="Ta0600-like"/>
    <property type="match status" value="1"/>
</dbReference>
<evidence type="ECO:0000313" key="2">
    <source>
        <dbReference type="EMBL" id="SUN47969.1"/>
    </source>
</evidence>
<dbReference type="InterPro" id="IPR023130">
    <property type="entry name" value="Ta0600-like_sf"/>
</dbReference>
<gene>
    <name evidence="2" type="ORF">NCTC12092_01612</name>
</gene>
<proteinExistence type="predicted"/>
<accession>A0A380JSC4</accession>